<dbReference type="InterPro" id="IPR050625">
    <property type="entry name" value="ParA/MinD_ATPase"/>
</dbReference>
<feature type="domain" description="Response regulatory" evidence="6">
    <location>
        <begin position="4"/>
        <end position="120"/>
    </location>
</feature>
<dbReference type="Proteomes" id="UP001317322">
    <property type="component" value="Chromosome"/>
</dbReference>
<accession>A0ABY5K1A5</accession>
<dbReference type="SUPFAM" id="SSF52540">
    <property type="entry name" value="P-loop containing nucleoside triphosphate hydrolases"/>
    <property type="match status" value="1"/>
</dbReference>
<protein>
    <submittedName>
        <fullName evidence="7">AAA family ATPase</fullName>
    </submittedName>
</protein>
<dbReference type="Pfam" id="PF13614">
    <property type="entry name" value="AAA_31"/>
    <property type="match status" value="1"/>
</dbReference>
<dbReference type="InterPro" id="IPR025669">
    <property type="entry name" value="AAA_dom"/>
</dbReference>
<evidence type="ECO:0000256" key="5">
    <source>
        <dbReference type="SAM" id="Phobius"/>
    </source>
</evidence>
<dbReference type="Gene3D" id="3.40.50.300">
    <property type="entry name" value="P-loop containing nucleotide triphosphate hydrolases"/>
    <property type="match status" value="1"/>
</dbReference>
<evidence type="ECO:0000256" key="1">
    <source>
        <dbReference type="ARBA" id="ARBA00022741"/>
    </source>
</evidence>
<evidence type="ECO:0000256" key="4">
    <source>
        <dbReference type="SAM" id="MobiDB-lite"/>
    </source>
</evidence>
<keyword evidence="5" id="KW-0472">Membrane</keyword>
<proteinExistence type="predicted"/>
<dbReference type="InterPro" id="IPR027417">
    <property type="entry name" value="P-loop_NTPase"/>
</dbReference>
<dbReference type="Gene3D" id="3.40.50.2300">
    <property type="match status" value="1"/>
</dbReference>
<gene>
    <name evidence="7" type="ORF">NP075_13380</name>
</gene>
<keyword evidence="5" id="KW-1133">Transmembrane helix</keyword>
<name>A0ABY5K1A5_9CELL</name>
<dbReference type="SUPFAM" id="SSF52172">
    <property type="entry name" value="CheY-like"/>
    <property type="match status" value="1"/>
</dbReference>
<sequence>MAGTVIIGCADQSLAYDLRSQLSEVGDLEVLAVAESTTELVARVVEREPNIVLVHDRLGPEPMHQVVRELTLRRPASVSLVVAGEADPEVLAQAMDAGARGVLSYPFSFAEVQQRVSNALDWSARLREFLVDRSDSAGGHRALVLALSGAKGGVGVTTVATHLAWDVRRELPDRKVLLVDLDLEKGDVSSVLEARHRTSVADLAKVADDLSLRTVADAVYEHESGIHLLLPPEDVRDAGFVTPQAIRQIVGLVRQQYDLVVVDVGARVTPVQAAVVEIADEVVVITTPDLVSIRGLRRNVGWWEQLAVRKPDAVHVVLNKHARADEIQPDTVQRLSPSPVLDVAIADQGRRLEQSTNSRSPEYMTDAQWWQALRGIGKTLGVGRRETSEAGEGEEPARRSRARRRRGDDDEGAVAMEFISVLPWVLLMAMGLLQLVVAGLTFVWTGYAASAAADATALRENPTRVLDAARDRVPDTMRDTVRVESDVTTGRVQVTANVPLLAPGLRSTPWEMTIDRQVVVEP</sequence>
<dbReference type="PROSITE" id="PS50110">
    <property type="entry name" value="RESPONSE_REGULATORY"/>
    <property type="match status" value="1"/>
</dbReference>
<feature type="region of interest" description="Disordered" evidence="4">
    <location>
        <begin position="381"/>
        <end position="409"/>
    </location>
</feature>
<reference evidence="7 8" key="1">
    <citation type="submission" date="2022-07" db="EMBL/GenBank/DDBJ databases">
        <title>Novel species in genus cellulomonas.</title>
        <authorList>
            <person name="Ye L."/>
        </authorList>
    </citation>
    <scope>NUCLEOTIDE SEQUENCE [LARGE SCALE GENOMIC DNA]</scope>
    <source>
        <strain evidence="8">zg-Y908</strain>
    </source>
</reference>
<dbReference type="InterPro" id="IPR011006">
    <property type="entry name" value="CheY-like_superfamily"/>
</dbReference>
<feature type="transmembrane region" description="Helical" evidence="5">
    <location>
        <begin position="421"/>
        <end position="444"/>
    </location>
</feature>
<dbReference type="RefSeq" id="WP_227565673.1">
    <property type="nucleotide sequence ID" value="NZ_CP101989.1"/>
</dbReference>
<keyword evidence="5" id="KW-0812">Transmembrane</keyword>
<dbReference type="PANTHER" id="PTHR43384:SF6">
    <property type="entry name" value="SEPTUM SITE-DETERMINING PROTEIN MIND HOMOLOG, CHLOROPLASTIC"/>
    <property type="match status" value="1"/>
</dbReference>
<comment type="caution">
    <text evidence="3">Lacks conserved residue(s) required for the propagation of feature annotation.</text>
</comment>
<keyword evidence="2" id="KW-0067">ATP-binding</keyword>
<evidence type="ECO:0000256" key="2">
    <source>
        <dbReference type="ARBA" id="ARBA00022840"/>
    </source>
</evidence>
<dbReference type="PANTHER" id="PTHR43384">
    <property type="entry name" value="SEPTUM SITE-DETERMINING PROTEIN MIND HOMOLOG, CHLOROPLASTIC-RELATED"/>
    <property type="match status" value="1"/>
</dbReference>
<dbReference type="EMBL" id="CP101989">
    <property type="protein sequence ID" value="UUI64115.1"/>
    <property type="molecule type" value="Genomic_DNA"/>
</dbReference>
<evidence type="ECO:0000313" key="7">
    <source>
        <dbReference type="EMBL" id="UUI64115.1"/>
    </source>
</evidence>
<evidence type="ECO:0000256" key="3">
    <source>
        <dbReference type="PROSITE-ProRule" id="PRU00169"/>
    </source>
</evidence>
<keyword evidence="8" id="KW-1185">Reference proteome</keyword>
<evidence type="ECO:0000313" key="8">
    <source>
        <dbReference type="Proteomes" id="UP001317322"/>
    </source>
</evidence>
<dbReference type="InterPro" id="IPR001789">
    <property type="entry name" value="Sig_transdc_resp-reg_receiver"/>
</dbReference>
<evidence type="ECO:0000259" key="6">
    <source>
        <dbReference type="PROSITE" id="PS50110"/>
    </source>
</evidence>
<keyword evidence="1" id="KW-0547">Nucleotide-binding</keyword>
<organism evidence="7 8">
    <name type="scientific">Cellulomonas wangsupingiae</name>
    <dbReference type="NCBI Taxonomy" id="2968085"/>
    <lineage>
        <taxon>Bacteria</taxon>
        <taxon>Bacillati</taxon>
        <taxon>Actinomycetota</taxon>
        <taxon>Actinomycetes</taxon>
        <taxon>Micrococcales</taxon>
        <taxon>Cellulomonadaceae</taxon>
        <taxon>Cellulomonas</taxon>
    </lineage>
</organism>